<sequence>MEFEYKTLKIGNIVGTYYSCGNKTDTVLVWAVGGPTVPDNGDLSSASIILKQKVDIFVPDYLGFGRSDGVFTPKNCINTLLLVYKHLKYGARGVGSYDNSKVFLKYKRIIFVGKSLGGTYVPLLPRFNKEIKEIGIFCGAVDQSEQGKVKPEESNEDFVRTIEEGGYRHLYRGFVGHKKLWWRHLNDLDGLSPMDNVKYLKNARVFIAHGKKDDIVHYSKAVKYLGAIKKDFPDKLNQFKLRLYKNGDHGEFTVNKATQDFLDWIGI</sequence>
<dbReference type="SUPFAM" id="SSF53474">
    <property type="entry name" value="alpha/beta-Hydrolases"/>
    <property type="match status" value="1"/>
</dbReference>
<dbReference type="InterPro" id="IPR029058">
    <property type="entry name" value="AB_hydrolase_fold"/>
</dbReference>
<dbReference type="GO" id="GO:0008236">
    <property type="term" value="F:serine-type peptidase activity"/>
    <property type="evidence" value="ECO:0007669"/>
    <property type="project" value="InterPro"/>
</dbReference>
<dbReference type="EMBL" id="LBVU01000002">
    <property type="protein sequence ID" value="KKQ92575.1"/>
    <property type="molecule type" value="Genomic_DNA"/>
</dbReference>
<dbReference type="Proteomes" id="UP000034774">
    <property type="component" value="Unassembled WGS sequence"/>
</dbReference>
<dbReference type="GO" id="GO:0006508">
    <property type="term" value="P:proteolysis"/>
    <property type="evidence" value="ECO:0007669"/>
    <property type="project" value="InterPro"/>
</dbReference>
<evidence type="ECO:0000259" key="1">
    <source>
        <dbReference type="Pfam" id="PF00326"/>
    </source>
</evidence>
<organism evidence="2 3">
    <name type="scientific">Candidatus Woesebacteria bacterium GW2011_GWB1_39_10</name>
    <dbReference type="NCBI Taxonomy" id="1618572"/>
    <lineage>
        <taxon>Bacteria</taxon>
        <taxon>Candidatus Woeseibacteriota</taxon>
    </lineage>
</organism>
<evidence type="ECO:0000313" key="3">
    <source>
        <dbReference type="Proteomes" id="UP000034774"/>
    </source>
</evidence>
<feature type="domain" description="Peptidase S9 prolyl oligopeptidase catalytic" evidence="1">
    <location>
        <begin position="187"/>
        <end position="264"/>
    </location>
</feature>
<reference evidence="2 3" key="1">
    <citation type="journal article" date="2015" name="Nature">
        <title>rRNA introns, odd ribosomes, and small enigmatic genomes across a large radiation of phyla.</title>
        <authorList>
            <person name="Brown C.T."/>
            <person name="Hug L.A."/>
            <person name="Thomas B.C."/>
            <person name="Sharon I."/>
            <person name="Castelle C.J."/>
            <person name="Singh A."/>
            <person name="Wilkins M.J."/>
            <person name="Williams K.H."/>
            <person name="Banfield J.F."/>
        </authorList>
    </citation>
    <scope>NUCLEOTIDE SEQUENCE [LARGE SCALE GENOMIC DNA]</scope>
</reference>
<dbReference type="Gene3D" id="3.40.50.1820">
    <property type="entry name" value="alpha/beta hydrolase"/>
    <property type="match status" value="1"/>
</dbReference>
<dbReference type="STRING" id="1618572.UT17_C0002G0238"/>
<protein>
    <recommendedName>
        <fullName evidence="1">Peptidase S9 prolyl oligopeptidase catalytic domain-containing protein</fullName>
    </recommendedName>
</protein>
<dbReference type="Pfam" id="PF00326">
    <property type="entry name" value="Peptidase_S9"/>
    <property type="match status" value="1"/>
</dbReference>
<evidence type="ECO:0000313" key="2">
    <source>
        <dbReference type="EMBL" id="KKQ92575.1"/>
    </source>
</evidence>
<dbReference type="InterPro" id="IPR001375">
    <property type="entry name" value="Peptidase_S9_cat"/>
</dbReference>
<name>A0A0G0LX22_9BACT</name>
<gene>
    <name evidence="2" type="ORF">UT17_C0002G0238</name>
</gene>
<dbReference type="AlphaFoldDB" id="A0A0G0LX22"/>
<proteinExistence type="predicted"/>
<comment type="caution">
    <text evidence="2">The sequence shown here is derived from an EMBL/GenBank/DDBJ whole genome shotgun (WGS) entry which is preliminary data.</text>
</comment>
<accession>A0A0G0LX22</accession>